<reference evidence="1 2" key="1">
    <citation type="submission" date="2024-09" db="EMBL/GenBank/DDBJ databases">
        <authorList>
            <person name="Lee S.D."/>
        </authorList>
    </citation>
    <scope>NUCLEOTIDE SEQUENCE [LARGE SCALE GENOMIC DNA]</scope>
    <source>
        <strain evidence="1 2">N1-1</strain>
    </source>
</reference>
<accession>A0ABV6V651</accession>
<evidence type="ECO:0000313" key="2">
    <source>
        <dbReference type="Proteomes" id="UP001592582"/>
    </source>
</evidence>
<proteinExistence type="predicted"/>
<protein>
    <submittedName>
        <fullName evidence="1">RRQRL motif-containing zinc-binding protein</fullName>
    </submittedName>
</protein>
<dbReference type="RefSeq" id="WP_380504471.1">
    <property type="nucleotide sequence ID" value="NZ_JBHEZX010000003.1"/>
</dbReference>
<gene>
    <name evidence="1" type="ORF">ACEZDG_07885</name>
</gene>
<dbReference type="EMBL" id="JBHEZX010000003">
    <property type="protein sequence ID" value="MFC1409200.1"/>
    <property type="molecule type" value="Genomic_DNA"/>
</dbReference>
<dbReference type="NCBIfam" id="NF041638">
    <property type="entry name" value="QRL_CxxC_CxxC"/>
    <property type="match status" value="1"/>
</dbReference>
<evidence type="ECO:0000313" key="1">
    <source>
        <dbReference type="EMBL" id="MFC1409200.1"/>
    </source>
</evidence>
<comment type="caution">
    <text evidence="1">The sequence shown here is derived from an EMBL/GenBank/DDBJ whole genome shotgun (WGS) entry which is preliminary data.</text>
</comment>
<sequence length="121" mass="13091">MRFYDPTGTRFGLPTFPLRLAPDGLATRRQLRAKGLRPGGQDVAAQLMWFSRYGHGVAVAFLYRLDLALPVRPMTAPRWAALAAAMLARRTCPACRRDAGYVIPASLGTCVPCSETAALAA</sequence>
<dbReference type="InterPro" id="IPR048142">
    <property type="entry name" value="QRL_CxxC_CxxC"/>
</dbReference>
<organism evidence="1 2">
    <name type="scientific">Streptacidiphilus alkalitolerans</name>
    <dbReference type="NCBI Taxonomy" id="3342712"/>
    <lineage>
        <taxon>Bacteria</taxon>
        <taxon>Bacillati</taxon>
        <taxon>Actinomycetota</taxon>
        <taxon>Actinomycetes</taxon>
        <taxon>Kitasatosporales</taxon>
        <taxon>Streptomycetaceae</taxon>
        <taxon>Streptacidiphilus</taxon>
    </lineage>
</organism>
<dbReference type="Proteomes" id="UP001592582">
    <property type="component" value="Unassembled WGS sequence"/>
</dbReference>
<name>A0ABV6V651_9ACTN</name>
<keyword evidence="2" id="KW-1185">Reference proteome</keyword>